<dbReference type="PANTHER" id="PTHR37314:SF4">
    <property type="entry name" value="UPF0700 TRANSMEMBRANE PROTEIN YOAK"/>
    <property type="match status" value="1"/>
</dbReference>
<feature type="transmembrane region" description="Helical" evidence="2">
    <location>
        <begin position="199"/>
        <end position="219"/>
    </location>
</feature>
<dbReference type="OrthoDB" id="885342at2"/>
<gene>
    <name evidence="3" type="ORF">HY29_11620</name>
</gene>
<feature type="transmembrane region" description="Helical" evidence="2">
    <location>
        <begin position="165"/>
        <end position="187"/>
    </location>
</feature>
<feature type="transmembrane region" description="Helical" evidence="2">
    <location>
        <begin position="30"/>
        <end position="51"/>
    </location>
</feature>
<keyword evidence="2" id="KW-0812">Transmembrane</keyword>
<dbReference type="STRING" id="1280946.HY29_11620"/>
<dbReference type="Pfam" id="PF06912">
    <property type="entry name" value="DUF1275"/>
    <property type="match status" value="1"/>
</dbReference>
<dbReference type="PATRIC" id="fig|1280946.3.peg.1117"/>
<comment type="caution">
    <text evidence="3">The sequence shown here is derived from an EMBL/GenBank/DDBJ whole genome shotgun (WGS) entry which is preliminary data.</text>
</comment>
<protein>
    <recommendedName>
        <fullName evidence="5">DUF1275 domain-containing protein</fullName>
    </recommendedName>
</protein>
<feature type="transmembrane region" description="Helical" evidence="2">
    <location>
        <begin position="90"/>
        <end position="109"/>
    </location>
</feature>
<dbReference type="InterPro" id="IPR010699">
    <property type="entry name" value="DUF1275"/>
</dbReference>
<accession>A0A062UB80</accession>
<organism evidence="3 4">
    <name type="scientific">Hyphomonas beringensis</name>
    <dbReference type="NCBI Taxonomy" id="1280946"/>
    <lineage>
        <taxon>Bacteria</taxon>
        <taxon>Pseudomonadati</taxon>
        <taxon>Pseudomonadota</taxon>
        <taxon>Alphaproteobacteria</taxon>
        <taxon>Hyphomonadales</taxon>
        <taxon>Hyphomonadaceae</taxon>
        <taxon>Hyphomonas</taxon>
    </lineage>
</organism>
<feature type="transmembrane region" description="Helical" evidence="2">
    <location>
        <begin position="121"/>
        <end position="137"/>
    </location>
</feature>
<keyword evidence="4" id="KW-1185">Reference proteome</keyword>
<dbReference type="PANTHER" id="PTHR37314">
    <property type="entry name" value="SLR0142 PROTEIN"/>
    <property type="match status" value="1"/>
</dbReference>
<sequence>MSDETKNSRDILMPQNSESRRRDTEMRQHFARLSVPQGFVSLILNSVAGYVDAVGYLALLSSIRMFPSFMSGNLTKIVTSVANGDGTTSLKITGAVLAFFVGSVIGRLVNAGEPRRDPASLALVAGVLGASTVNLVMGGHEYLTLVALAAAMGMINHSFSGNMDFYVRTFLSGMLVTLAGTVADVIAGRANWREMVVPLATLLSVLSGAFAGALMVIHAPLAVSISLPTAVITIVVIALLTGLVRPEDDEALED</sequence>
<proteinExistence type="predicted"/>
<evidence type="ECO:0008006" key="5">
    <source>
        <dbReference type="Google" id="ProtNLM"/>
    </source>
</evidence>
<feature type="region of interest" description="Disordered" evidence="1">
    <location>
        <begin position="1"/>
        <end position="25"/>
    </location>
</feature>
<reference evidence="3 4" key="1">
    <citation type="journal article" date="2014" name="Antonie Van Leeuwenhoek">
        <title>Hyphomonas beringensis sp. nov. and Hyphomonas chukchiensis sp. nov., isolated from surface seawater of the Bering Sea and Chukchi Sea.</title>
        <authorList>
            <person name="Li C."/>
            <person name="Lai Q."/>
            <person name="Li G."/>
            <person name="Dong C."/>
            <person name="Wang J."/>
            <person name="Liao Y."/>
            <person name="Shao Z."/>
        </authorList>
    </citation>
    <scope>NUCLEOTIDE SEQUENCE [LARGE SCALE GENOMIC DNA]</scope>
    <source>
        <strain evidence="3 4">25B14_1</strain>
    </source>
</reference>
<dbReference type="EMBL" id="AWFF01000029">
    <property type="protein sequence ID" value="KCZ55557.1"/>
    <property type="molecule type" value="Genomic_DNA"/>
</dbReference>
<feature type="transmembrane region" description="Helical" evidence="2">
    <location>
        <begin position="225"/>
        <end position="244"/>
    </location>
</feature>
<evidence type="ECO:0000313" key="3">
    <source>
        <dbReference type="EMBL" id="KCZ55557.1"/>
    </source>
</evidence>
<dbReference type="Proteomes" id="UP000027037">
    <property type="component" value="Unassembled WGS sequence"/>
</dbReference>
<dbReference type="RefSeq" id="WP_155838214.1">
    <property type="nucleotide sequence ID" value="NZ_AWFF01000029.1"/>
</dbReference>
<evidence type="ECO:0000313" key="4">
    <source>
        <dbReference type="Proteomes" id="UP000027037"/>
    </source>
</evidence>
<dbReference type="AlphaFoldDB" id="A0A062UB80"/>
<keyword evidence="2" id="KW-1133">Transmembrane helix</keyword>
<keyword evidence="2" id="KW-0472">Membrane</keyword>
<name>A0A062UB80_9PROT</name>
<evidence type="ECO:0000256" key="1">
    <source>
        <dbReference type="SAM" id="MobiDB-lite"/>
    </source>
</evidence>
<evidence type="ECO:0000256" key="2">
    <source>
        <dbReference type="SAM" id="Phobius"/>
    </source>
</evidence>
<dbReference type="eggNOG" id="COG3619">
    <property type="taxonomic scope" value="Bacteria"/>
</dbReference>